<dbReference type="EMBL" id="KE145367">
    <property type="protein sequence ID" value="EPE29272.1"/>
    <property type="molecule type" value="Genomic_DNA"/>
</dbReference>
<dbReference type="Proteomes" id="UP000016922">
    <property type="component" value="Unassembled WGS sequence"/>
</dbReference>
<dbReference type="eggNOG" id="ENOG502SF4J">
    <property type="taxonomic scope" value="Eukaryota"/>
</dbReference>
<dbReference type="KEGG" id="glz:GLAREA_00432"/>
<dbReference type="Pfam" id="PF09994">
    <property type="entry name" value="T6SS_Tle1-like_cat"/>
    <property type="match status" value="1"/>
</dbReference>
<protein>
    <recommendedName>
        <fullName evidence="4">T6SS Phospholipase effector Tle1-like catalytic domain-containing protein</fullName>
    </recommendedName>
</protein>
<keyword evidence="2" id="KW-1133">Transmembrane helix</keyword>
<feature type="transmembrane region" description="Helical" evidence="2">
    <location>
        <begin position="171"/>
        <end position="198"/>
    </location>
</feature>
<feature type="signal peptide" evidence="3">
    <location>
        <begin position="1"/>
        <end position="22"/>
    </location>
</feature>
<dbReference type="AlphaFoldDB" id="S3CS82"/>
<evidence type="ECO:0000313" key="5">
    <source>
        <dbReference type="EMBL" id="EPE29272.1"/>
    </source>
</evidence>
<dbReference type="PANTHER" id="PTHR33840:SF1">
    <property type="entry name" value="TLE1 PHOSPHOLIPASE DOMAIN-CONTAINING PROTEIN"/>
    <property type="match status" value="1"/>
</dbReference>
<feature type="region of interest" description="Disordered" evidence="1">
    <location>
        <begin position="199"/>
        <end position="284"/>
    </location>
</feature>
<evidence type="ECO:0000313" key="6">
    <source>
        <dbReference type="Proteomes" id="UP000016922"/>
    </source>
</evidence>
<proteinExistence type="predicted"/>
<feature type="domain" description="T6SS Phospholipase effector Tle1-like catalytic" evidence="4">
    <location>
        <begin position="422"/>
        <end position="736"/>
    </location>
</feature>
<keyword evidence="6" id="KW-1185">Reference proteome</keyword>
<keyword evidence="3" id="KW-0732">Signal</keyword>
<feature type="region of interest" description="Disordered" evidence="1">
    <location>
        <begin position="139"/>
        <end position="161"/>
    </location>
</feature>
<dbReference type="HOGENOM" id="CLU_282849_0_0_1"/>
<evidence type="ECO:0000256" key="1">
    <source>
        <dbReference type="SAM" id="MobiDB-lite"/>
    </source>
</evidence>
<sequence length="1103" mass="121135">MGRFRIRELVVMGMWLVMSAEARNNIFARQSSSCPDPTQNQCSASLPASFCCPPGSSCVELAGGTTLLCCPPGGNCKKIQPLTCDIQQQNATAFPQNALKTTIFDIPLAKCGSQCCPFGFTCNNGTTCDIDAKQDVAPTAPPASTGTASPGESPSSTSPASSQANCAKFPVAAVLSGFFPGLVLGILLTIASVCALGAHRRSTSRRRSESSFGNISEPQPMATTDMRTDFLRKPMSSPSTGTSTRSKSVQRVRSLFRKSHATPSPTTQPVPLAGGPRRFQEPPVTPVLQREPSYENINIFADSTTANSLRQATPPLQPPQAWRMDDGRASNQTTFTDMMETSGLAGLQKGQPYVYKGQSPPGNTPSLLRPAEIETSSSSACIIGWNSALQLLLCLRNIQQNRCNEYKTQASSLAMSSLRLSRRLIVCCDGTANDSDRNDPLTNVARISRCISAEDDRDGFFTQIVFYMSGVGTGTSRLNNTYDGIIGRGIGHDIRQAYSFICNNFVKDAGDQIVLIGFSRGAFTARAVAQLIDDVGVLTKKGLYHLPEVYKLWKRQSAEDIASLNHATSKKASEPVQGKPSVDLMKLKGPLGRRCLELEGDLLLQREVQITACAVWDTVAALGPRMLHGIPQPSVRKLAFVNSKLCPNIELALHALALDEDRRHFKPLLWHLSRKNTQEIATLEELSTQRIGNSETRVEHPNVLKQCWFRGTHSDVGGGHQDNGLASISLAWMIAQLEGVVGFNNDILADITTYDSKLKNIISETPGDNQAYLFTVRLPLNYIRANQVTIQNTASSKLQGYGGGWHVRTPGEYFVRLQLENHGNVERLHAETIHYSVYILYSKGVVADCLGARRLRRLQGPSPQIYQSIDDKIHWLYLSEEEPTNTEAQLLATWTARKLLNSLLPKFVDRKVRLSNQNEVVPIFAVLHNPEAWRVAPKPDILPQSNRKKPKRQSRIENGAAVVSENQKDDGNDQSETSGYVKLFIQGNVTVEEPTGEVSRQNVDMVTMFKLDANWNNNWISRMLGDGKYMEYLVGDIAVPFARTDGQNLARPEQFSAIDPNREVGALRRVESESYTGKGKGREGEIYVEVPRVDKPGPSSKVM</sequence>
<evidence type="ECO:0000256" key="2">
    <source>
        <dbReference type="SAM" id="Phobius"/>
    </source>
</evidence>
<dbReference type="OrthoDB" id="5338512at2759"/>
<feature type="chain" id="PRO_5004507699" description="T6SS Phospholipase effector Tle1-like catalytic domain-containing protein" evidence="3">
    <location>
        <begin position="23"/>
        <end position="1103"/>
    </location>
</feature>
<evidence type="ECO:0000259" key="4">
    <source>
        <dbReference type="Pfam" id="PF09994"/>
    </source>
</evidence>
<name>S3CS82_GLAL2</name>
<dbReference type="GeneID" id="19459490"/>
<feature type="compositionally biased region" description="Low complexity" evidence="1">
    <location>
        <begin position="142"/>
        <end position="161"/>
    </location>
</feature>
<feature type="region of interest" description="Disordered" evidence="1">
    <location>
        <begin position="937"/>
        <end position="977"/>
    </location>
</feature>
<feature type="compositionally biased region" description="Basic residues" evidence="1">
    <location>
        <begin position="248"/>
        <end position="260"/>
    </location>
</feature>
<keyword evidence="2" id="KW-0812">Transmembrane</keyword>
<dbReference type="PANTHER" id="PTHR33840">
    <property type="match status" value="1"/>
</dbReference>
<gene>
    <name evidence="5" type="ORF">GLAREA_00432</name>
</gene>
<reference evidence="5 6" key="1">
    <citation type="journal article" date="2013" name="BMC Genomics">
        <title>Genomics-driven discovery of the pneumocandin biosynthetic gene cluster in the fungus Glarea lozoyensis.</title>
        <authorList>
            <person name="Chen L."/>
            <person name="Yue Q."/>
            <person name="Zhang X."/>
            <person name="Xiang M."/>
            <person name="Wang C."/>
            <person name="Li S."/>
            <person name="Che Y."/>
            <person name="Ortiz-Lopez F.J."/>
            <person name="Bills G.F."/>
            <person name="Liu X."/>
            <person name="An Z."/>
        </authorList>
    </citation>
    <scope>NUCLEOTIDE SEQUENCE [LARGE SCALE GENOMIC DNA]</scope>
    <source>
        <strain evidence="6">ATCC 20868 / MF5171</strain>
    </source>
</reference>
<dbReference type="RefSeq" id="XP_008083381.1">
    <property type="nucleotide sequence ID" value="XM_008085190.1"/>
</dbReference>
<dbReference type="InterPro" id="IPR018712">
    <property type="entry name" value="Tle1-like_cat"/>
</dbReference>
<accession>S3CS82</accession>
<feature type="compositionally biased region" description="Polar residues" evidence="1">
    <location>
        <begin position="236"/>
        <end position="247"/>
    </location>
</feature>
<evidence type="ECO:0000256" key="3">
    <source>
        <dbReference type="SAM" id="SignalP"/>
    </source>
</evidence>
<organism evidence="5 6">
    <name type="scientific">Glarea lozoyensis (strain ATCC 20868 / MF5171)</name>
    <dbReference type="NCBI Taxonomy" id="1116229"/>
    <lineage>
        <taxon>Eukaryota</taxon>
        <taxon>Fungi</taxon>
        <taxon>Dikarya</taxon>
        <taxon>Ascomycota</taxon>
        <taxon>Pezizomycotina</taxon>
        <taxon>Leotiomycetes</taxon>
        <taxon>Helotiales</taxon>
        <taxon>Helotiaceae</taxon>
        <taxon>Glarea</taxon>
    </lineage>
</organism>
<keyword evidence="2" id="KW-0472">Membrane</keyword>